<comment type="caution">
    <text evidence="2">The sequence shown here is derived from an EMBL/GenBank/DDBJ whole genome shotgun (WGS) entry which is preliminary data.</text>
</comment>
<organism evidence="2 3">
    <name type="scientific">Rhizobium loti</name>
    <name type="common">Mesorhizobium loti</name>
    <dbReference type="NCBI Taxonomy" id="381"/>
    <lineage>
        <taxon>Bacteria</taxon>
        <taxon>Pseudomonadati</taxon>
        <taxon>Pseudomonadota</taxon>
        <taxon>Alphaproteobacteria</taxon>
        <taxon>Hyphomicrobiales</taxon>
        <taxon>Phyllobacteriaceae</taxon>
        <taxon>Mesorhizobium</taxon>
    </lineage>
</organism>
<evidence type="ECO:0000256" key="1">
    <source>
        <dbReference type="SAM" id="SignalP"/>
    </source>
</evidence>
<keyword evidence="1" id="KW-0732">Signal</keyword>
<dbReference type="EMBL" id="LZTJ01000036">
    <property type="protein sequence ID" value="OBP68077.1"/>
    <property type="molecule type" value="Genomic_DNA"/>
</dbReference>
<protein>
    <submittedName>
        <fullName evidence="2">Uncharacterized protein</fullName>
    </submittedName>
</protein>
<proteinExistence type="predicted"/>
<reference evidence="3" key="1">
    <citation type="submission" date="2016-06" db="EMBL/GenBank/DDBJ databases">
        <title>NZP2037 Pacbio-Illumina hybrid assembly.</title>
        <authorList>
            <person name="Ramsay J.P."/>
        </authorList>
    </citation>
    <scope>NUCLEOTIDE SEQUENCE [LARGE SCALE GENOMIC DNA]</scope>
    <source>
        <strain evidence="3">R7ANS::ICEMlSym2042</strain>
    </source>
</reference>
<feature type="chain" id="PRO_5009827323" evidence="1">
    <location>
        <begin position="30"/>
        <end position="151"/>
    </location>
</feature>
<evidence type="ECO:0000313" key="3">
    <source>
        <dbReference type="Proteomes" id="UP000093748"/>
    </source>
</evidence>
<sequence length="151" mass="16718">MKIYPWRSSKVKIRYVLPVALAFTSFANAVELHHVIVRKGTDGLDMVPLTISNAGKEALSCNADFAHWYSAGIATVEPGESARVELWFDAKTGTFTILNDKRENLPVERLWCGLSGRAYATRVQITLDRTDAAKEARTVSCGVEQDTLACR</sequence>
<gene>
    <name evidence="2" type="ORF">BAE39_26225</name>
</gene>
<evidence type="ECO:0000313" key="2">
    <source>
        <dbReference type="EMBL" id="OBP68077.1"/>
    </source>
</evidence>
<feature type="signal peptide" evidence="1">
    <location>
        <begin position="1"/>
        <end position="29"/>
    </location>
</feature>
<dbReference type="Proteomes" id="UP000093748">
    <property type="component" value="Unassembled WGS sequence"/>
</dbReference>
<dbReference type="AlphaFoldDB" id="A0A1A5JAZ0"/>
<name>A0A1A5JAZ0_RHILI</name>
<accession>A0A1A5JAZ0</accession>